<comment type="caution">
    <text evidence="8">The sequence shown here is derived from an EMBL/GenBank/DDBJ whole genome shotgun (WGS) entry which is preliminary data.</text>
</comment>
<evidence type="ECO:0000256" key="1">
    <source>
        <dbReference type="ARBA" id="ARBA00004651"/>
    </source>
</evidence>
<evidence type="ECO:0000256" key="5">
    <source>
        <dbReference type="ARBA" id="ARBA00023136"/>
    </source>
</evidence>
<feature type="transmembrane region" description="Helical" evidence="6">
    <location>
        <begin position="240"/>
        <end position="262"/>
    </location>
</feature>
<name>A0A1I4FZA9_9HYPH</name>
<feature type="transmembrane region" description="Helical" evidence="6">
    <location>
        <begin position="99"/>
        <end position="119"/>
    </location>
</feature>
<feature type="domain" description="Major facilitator superfamily (MFS) profile" evidence="7">
    <location>
        <begin position="2"/>
        <end position="385"/>
    </location>
</feature>
<dbReference type="PANTHER" id="PTHR23513">
    <property type="entry name" value="INTEGRAL MEMBRANE EFFLUX PROTEIN-RELATED"/>
    <property type="match status" value="1"/>
</dbReference>
<evidence type="ECO:0000256" key="2">
    <source>
        <dbReference type="ARBA" id="ARBA00022475"/>
    </source>
</evidence>
<dbReference type="PANTHER" id="PTHR23513:SF6">
    <property type="entry name" value="MAJOR FACILITATOR SUPERFAMILY ASSOCIATED DOMAIN-CONTAINING PROTEIN"/>
    <property type="match status" value="1"/>
</dbReference>
<dbReference type="EMBL" id="FOSK01000024">
    <property type="protein sequence ID" value="SFL22829.1"/>
    <property type="molecule type" value="Genomic_DNA"/>
</dbReference>
<feature type="transmembrane region" description="Helical" evidence="6">
    <location>
        <begin position="294"/>
        <end position="315"/>
    </location>
</feature>
<keyword evidence="9" id="KW-1185">Reference proteome</keyword>
<feature type="transmembrane region" description="Helical" evidence="6">
    <location>
        <begin position="131"/>
        <end position="153"/>
    </location>
</feature>
<accession>A0A1I4FZA9</accession>
<reference evidence="8 9" key="1">
    <citation type="submission" date="2016-10" db="EMBL/GenBank/DDBJ databases">
        <authorList>
            <person name="Varghese N."/>
            <person name="Submissions S."/>
        </authorList>
    </citation>
    <scope>NUCLEOTIDE SEQUENCE [LARGE SCALE GENOMIC DNA]</scope>
    <source>
        <strain evidence="8 9">DSM 16392</strain>
    </source>
</reference>
<dbReference type="Proteomes" id="UP000199598">
    <property type="component" value="Unassembled WGS sequence"/>
</dbReference>
<protein>
    <submittedName>
        <fullName evidence="8">Na+/melibiose symporter</fullName>
    </submittedName>
</protein>
<dbReference type="CDD" id="cd06173">
    <property type="entry name" value="MFS_MefA_like"/>
    <property type="match status" value="1"/>
</dbReference>
<dbReference type="InterPro" id="IPR020846">
    <property type="entry name" value="MFS_dom"/>
</dbReference>
<evidence type="ECO:0000256" key="4">
    <source>
        <dbReference type="ARBA" id="ARBA00022989"/>
    </source>
</evidence>
<dbReference type="InterPro" id="IPR036259">
    <property type="entry name" value="MFS_trans_sf"/>
</dbReference>
<evidence type="ECO:0000313" key="8">
    <source>
        <dbReference type="EMBL" id="SFL22829.1"/>
    </source>
</evidence>
<feature type="transmembrane region" description="Helical" evidence="6">
    <location>
        <begin position="159"/>
        <end position="180"/>
    </location>
</feature>
<keyword evidence="4 6" id="KW-1133">Transmembrane helix</keyword>
<sequence>MKLLILFFANFIASIAMGISLTIVPWELAQTSGGAKFLAFTATWSTAVLIFVSPIAGRLVDSISRRYSLILCVVIMAVVLQLAAIAYGSQVFKVISLSAFYFCSQIFFLFFYNALSAFIQEIFDDTERGKVNGWMQAEMQAATFVVGLLMIYLVNERDFQLALMINGGLLVIAAILLRLIPYTQEKRPARAKISKDVYRVIFSRLDLILLGIGGNITFVCVMMLNIIHPVYFNNVLNLEIAALAQLSISFGIGAGLGGFFIGRFVSDTSALPIIKICLLVYSGSLLTICLNPQLVTILVLYGVMGATGSAIRVAYNTYVMSVIDTSIFGSYLGVISTLTYIQRTIFGLILGLIISAFPNSNYYWFAFAIISFGALCILIASVTTSEQKLEMEY</sequence>
<feature type="transmembrane region" description="Helical" evidence="6">
    <location>
        <begin position="67"/>
        <end position="87"/>
    </location>
</feature>
<dbReference type="Pfam" id="PF07690">
    <property type="entry name" value="MFS_1"/>
    <property type="match status" value="1"/>
</dbReference>
<dbReference type="InterPro" id="IPR011701">
    <property type="entry name" value="MFS"/>
</dbReference>
<proteinExistence type="predicted"/>
<gene>
    <name evidence="8" type="ORF">SAMN04488518_12411</name>
</gene>
<dbReference type="Gene3D" id="1.20.1250.20">
    <property type="entry name" value="MFS general substrate transporter like domains"/>
    <property type="match status" value="1"/>
</dbReference>
<keyword evidence="3 6" id="KW-0812">Transmembrane</keyword>
<organism evidence="8 9">
    <name type="scientific">Pseudovibrio ascidiaceicola</name>
    <dbReference type="NCBI Taxonomy" id="285279"/>
    <lineage>
        <taxon>Bacteria</taxon>
        <taxon>Pseudomonadati</taxon>
        <taxon>Pseudomonadota</taxon>
        <taxon>Alphaproteobacteria</taxon>
        <taxon>Hyphomicrobiales</taxon>
        <taxon>Stappiaceae</taxon>
        <taxon>Pseudovibrio</taxon>
    </lineage>
</organism>
<comment type="subcellular location">
    <subcellularLocation>
        <location evidence="1">Cell membrane</location>
        <topology evidence="1">Multi-pass membrane protein</topology>
    </subcellularLocation>
</comment>
<evidence type="ECO:0000256" key="6">
    <source>
        <dbReference type="SAM" id="Phobius"/>
    </source>
</evidence>
<feature type="transmembrane region" description="Helical" evidence="6">
    <location>
        <begin position="327"/>
        <end position="356"/>
    </location>
</feature>
<evidence type="ECO:0000259" key="7">
    <source>
        <dbReference type="PROSITE" id="PS50850"/>
    </source>
</evidence>
<feature type="transmembrane region" description="Helical" evidence="6">
    <location>
        <begin position="362"/>
        <end position="383"/>
    </location>
</feature>
<keyword evidence="5 6" id="KW-0472">Membrane</keyword>
<dbReference type="SUPFAM" id="SSF103473">
    <property type="entry name" value="MFS general substrate transporter"/>
    <property type="match status" value="1"/>
</dbReference>
<feature type="transmembrane region" description="Helical" evidence="6">
    <location>
        <begin position="269"/>
        <end position="288"/>
    </location>
</feature>
<dbReference type="PROSITE" id="PS50850">
    <property type="entry name" value="MFS"/>
    <property type="match status" value="1"/>
</dbReference>
<evidence type="ECO:0000256" key="3">
    <source>
        <dbReference type="ARBA" id="ARBA00022692"/>
    </source>
</evidence>
<feature type="transmembrane region" description="Helical" evidence="6">
    <location>
        <begin position="34"/>
        <end position="55"/>
    </location>
</feature>
<feature type="transmembrane region" description="Helical" evidence="6">
    <location>
        <begin position="201"/>
        <end position="228"/>
    </location>
</feature>
<dbReference type="RefSeq" id="WP_093524261.1">
    <property type="nucleotide sequence ID" value="NZ_FOSK01000024.1"/>
</dbReference>
<evidence type="ECO:0000313" key="9">
    <source>
        <dbReference type="Proteomes" id="UP000199598"/>
    </source>
</evidence>
<keyword evidence="2" id="KW-1003">Cell membrane</keyword>